<geneLocation type="plasmid" evidence="1">
    <name>unnamed1</name>
</geneLocation>
<organism evidence="1">
    <name type="scientific">Streptomyces althioticus</name>
    <dbReference type="NCBI Taxonomy" id="83380"/>
    <lineage>
        <taxon>Bacteria</taxon>
        <taxon>Bacillati</taxon>
        <taxon>Actinomycetota</taxon>
        <taxon>Actinomycetes</taxon>
        <taxon>Kitasatosporales</taxon>
        <taxon>Streptomycetaceae</taxon>
        <taxon>Streptomyces</taxon>
        <taxon>Streptomyces althioticus group</taxon>
    </lineage>
</organism>
<accession>A0ABZ1YGB6</accession>
<keyword evidence="1" id="KW-0614">Plasmid</keyword>
<protein>
    <recommendedName>
        <fullName evidence="2">XRE family transcriptional regulator</fullName>
    </recommendedName>
</protein>
<evidence type="ECO:0000313" key="1">
    <source>
        <dbReference type="EMBL" id="WUU58439.1"/>
    </source>
</evidence>
<proteinExistence type="predicted"/>
<evidence type="ECO:0008006" key="2">
    <source>
        <dbReference type="Google" id="ProtNLM"/>
    </source>
</evidence>
<dbReference type="RefSeq" id="WP_266477855.1">
    <property type="nucleotide sequence ID" value="NZ_CP109208.1"/>
</dbReference>
<dbReference type="EMBL" id="CP109208">
    <property type="protein sequence ID" value="WUU58439.1"/>
    <property type="molecule type" value="Genomic_DNA"/>
</dbReference>
<gene>
    <name evidence="1" type="ORF">OIE82_35255</name>
</gene>
<name>A0ABZ1YGB6_9ACTN</name>
<reference evidence="1" key="1">
    <citation type="submission" date="2022-10" db="EMBL/GenBank/DDBJ databases">
        <title>The complete genomes of actinobacterial strains from the NBC collection.</title>
        <authorList>
            <person name="Joergensen T.S."/>
            <person name="Alvarez Arevalo M."/>
            <person name="Sterndorff E.B."/>
            <person name="Faurdal D."/>
            <person name="Vuksanovic O."/>
            <person name="Mourched A.-S."/>
            <person name="Charusanti P."/>
            <person name="Shaw S."/>
            <person name="Blin K."/>
            <person name="Weber T."/>
        </authorList>
    </citation>
    <scope>NUCLEOTIDE SEQUENCE [LARGE SCALE GENOMIC DNA]</scope>
    <source>
        <strain evidence="1">NBC 01686</strain>
        <plasmid evidence="1">unnamed1</plasmid>
    </source>
</reference>
<sequence length="502" mass="55600">MHRTLLRALLEQNGWLSWGRFEGHYANAAKKVAARMGNTPVSVARSTYMRWANGESTPEGVAQLVLEELFGIDFELLMGPAPDRQVELPGILDVTSRAAAMLVDSKWRTSMLYPTAPVAGVDGAWYLDGLDLLDSTSVAVQMYEATAHLDDDVVAIGPEHYPHIRQFVRPTRRALLLASVDESREADGEGGLYVLDAAHARRLLAPERPVEMLPVPTAFRLDDVTFAVLRSVLATDNALAADDWPLHAEEQGLEQHLQRERSVYAREAVPGLSQVGSAWLGSRFCSHHAIRWLPKDGAPSALWSRAQIGEEVVPLLLFRQQHWFIDQIQSLAAGGNEPPGMAFCVPEDIVAASPLHERIMLFLALAWLEMRGLVTWIVSEPEYSKIDEFVLVPGEQAVVGTWMRAKDNIWSADVAVRKAQVRDYDLAVRHARAHSVIEGASSGSRLRAAVDYLRLDQVWDTLPRRCAELGAYGTVDMLQARSRLIVLDELDQALRFVGGLAA</sequence>